<dbReference type="EMBL" id="LN877950">
    <property type="protein sequence ID" value="CUV05406.1"/>
    <property type="molecule type" value="Genomic_DNA"/>
</dbReference>
<organism evidence="3">
    <name type="scientific">Cryptosporidium hominis</name>
    <dbReference type="NCBI Taxonomy" id="237895"/>
    <lineage>
        <taxon>Eukaryota</taxon>
        <taxon>Sar</taxon>
        <taxon>Alveolata</taxon>
        <taxon>Apicomplexa</taxon>
        <taxon>Conoidasida</taxon>
        <taxon>Coccidia</taxon>
        <taxon>Eucoccidiorida</taxon>
        <taxon>Eimeriorina</taxon>
        <taxon>Cryptosporidiidae</taxon>
        <taxon>Cryptosporidium</taxon>
    </lineage>
</organism>
<accession>A0A0S4TDG5</accession>
<dbReference type="VEuPathDB" id="CryptoDB:ChTU502y2012_403g0110"/>
<dbReference type="InterPro" id="IPR002999">
    <property type="entry name" value="Tudor"/>
</dbReference>
<protein>
    <recommendedName>
        <fullName evidence="2">Tudor domain-containing protein</fullName>
    </recommendedName>
</protein>
<dbReference type="PROSITE" id="PS50304">
    <property type="entry name" value="TUDOR"/>
    <property type="match status" value="1"/>
</dbReference>
<dbReference type="AlphaFoldDB" id="A0A0S4TDG5"/>
<gene>
    <name evidence="3" type="ORF">CHUDEA4_270</name>
</gene>
<dbReference type="Gene3D" id="2.30.30.140">
    <property type="match status" value="1"/>
</dbReference>
<feature type="domain" description="Tudor" evidence="2">
    <location>
        <begin position="144"/>
        <end position="202"/>
    </location>
</feature>
<dbReference type="CDD" id="cd04508">
    <property type="entry name" value="Tudor_SF"/>
    <property type="match status" value="1"/>
</dbReference>
<evidence type="ECO:0000313" key="3">
    <source>
        <dbReference type="EMBL" id="CUV05406.1"/>
    </source>
</evidence>
<proteinExistence type="predicted"/>
<feature type="coiled-coil region" evidence="1">
    <location>
        <begin position="13"/>
        <end position="70"/>
    </location>
</feature>
<dbReference type="VEuPathDB" id="CryptoDB:Chro.40041"/>
<dbReference type="SMART" id="SM00333">
    <property type="entry name" value="TUDOR"/>
    <property type="match status" value="1"/>
</dbReference>
<dbReference type="VEuPathDB" id="CryptoDB:CHUDEA4_270"/>
<evidence type="ECO:0000256" key="1">
    <source>
        <dbReference type="SAM" id="Coils"/>
    </source>
</evidence>
<dbReference type="SUPFAM" id="SSF63748">
    <property type="entry name" value="Tudor/PWWP/MBT"/>
    <property type="match status" value="1"/>
</dbReference>
<dbReference type="Proteomes" id="UP000199752">
    <property type="component" value="Chromosome 4"/>
</dbReference>
<dbReference type="Pfam" id="PF00567">
    <property type="entry name" value="TUDOR"/>
    <property type="match status" value="1"/>
</dbReference>
<keyword evidence="1" id="KW-0175">Coiled coil</keyword>
<evidence type="ECO:0000259" key="2">
    <source>
        <dbReference type="PROSITE" id="PS50304"/>
    </source>
</evidence>
<name>A0A0S4TDG5_CRYHO</name>
<reference evidence="3" key="1">
    <citation type="submission" date="2015-08" db="EMBL/GenBank/DDBJ databases">
        <authorList>
            <person name="Babu N.S."/>
            <person name="Beckwith C.J."/>
            <person name="Beseler K.G."/>
            <person name="Brison A."/>
            <person name="Carone J.V."/>
            <person name="Caskin T.P."/>
            <person name="Diamond M."/>
            <person name="Durham M.E."/>
            <person name="Foxe J.M."/>
            <person name="Go M."/>
            <person name="Henderson B.A."/>
            <person name="Jones I.B."/>
            <person name="McGettigan J.A."/>
            <person name="Micheletti S.J."/>
            <person name="Nasrallah M.E."/>
            <person name="Ortiz D."/>
            <person name="Piller C.R."/>
            <person name="Privatt S.R."/>
            <person name="Schneider S.L."/>
            <person name="Sharp S."/>
            <person name="Smith T.C."/>
            <person name="Stanton J.D."/>
            <person name="Ullery H.E."/>
            <person name="Wilson R.J."/>
            <person name="Serrano M.G."/>
            <person name="Buck G."/>
            <person name="Lee V."/>
            <person name="Wang Y."/>
            <person name="Carvalho R."/>
            <person name="Voegtly L."/>
            <person name="Shi R."/>
            <person name="Duckworth R."/>
            <person name="Johnson A."/>
            <person name="Loviza R."/>
            <person name="Walstead R."/>
            <person name="Shah Z."/>
            <person name="Kiflezghi M."/>
            <person name="Wade K."/>
            <person name="Ball S.L."/>
            <person name="Bradley K.W."/>
            <person name="Asai D.J."/>
            <person name="Bowman C.A."/>
            <person name="Russell D.A."/>
            <person name="Pope W.H."/>
            <person name="Jacobs-Sera D."/>
            <person name="Hendrix R.W."/>
            <person name="Hatfull G.F."/>
        </authorList>
    </citation>
    <scope>NUCLEOTIDE SEQUENCE [LARGE SCALE GENOMIC DNA]</scope>
</reference>
<sequence length="285" mass="33457">MTRVNSKLMEIFQETYEELLKIFENNREQLRKIDEQLLKLTTDDPNYDILKEVRDDLIQVIQLVEELIDNKRKNSDENPEDVNIGKIVEVFYKGNKRFGRIKSKDLKLASNTINDYYLISIFGQIPETISLQFQDLKLLPQFKGLSVGEKVQVLFEEDGNWYNSVIVGLTKNGYNIKYLDYNQEENVTYDRVRMISKSSRSNLNHDKTIDSLDSTSIITTPAGYKIPENLLIKSYDTEKTKLEKKKKISVIKKQQKNEIFETQAKQKQQSWKNHISKFQKNSKII</sequence>
<dbReference type="VEuPathDB" id="CryptoDB:GY17_00003200"/>